<dbReference type="InterPro" id="IPR005198">
    <property type="entry name" value="Glyco_hydro_76"/>
</dbReference>
<comment type="caution">
    <text evidence="5">The sequence shown here is derived from an EMBL/GenBank/DDBJ whole genome shotgun (WGS) entry which is preliminary data.</text>
</comment>
<dbReference type="Pfam" id="PF03663">
    <property type="entry name" value="Glyco_hydro_76"/>
    <property type="match status" value="1"/>
</dbReference>
<dbReference type="Gene3D" id="2.60.40.10">
    <property type="entry name" value="Immunoglobulins"/>
    <property type="match status" value="2"/>
</dbReference>
<dbReference type="EMBL" id="JACCBV010000001">
    <property type="protein sequence ID" value="NYE19080.1"/>
    <property type="molecule type" value="Genomic_DNA"/>
</dbReference>
<dbReference type="InterPro" id="IPR053169">
    <property type="entry name" value="MUG_Protein"/>
</dbReference>
<dbReference type="InterPro" id="IPR006584">
    <property type="entry name" value="Cellulose-bd_IV"/>
</dbReference>
<feature type="region of interest" description="Disordered" evidence="2">
    <location>
        <begin position="642"/>
        <end position="674"/>
    </location>
</feature>
<dbReference type="SMART" id="SM00606">
    <property type="entry name" value="CBD_IV"/>
    <property type="match status" value="1"/>
</dbReference>
<dbReference type="InterPro" id="IPR013783">
    <property type="entry name" value="Ig-like_fold"/>
</dbReference>
<dbReference type="SUPFAM" id="SSF48208">
    <property type="entry name" value="Six-hairpin glycosidases"/>
    <property type="match status" value="1"/>
</dbReference>
<evidence type="ECO:0000256" key="1">
    <source>
        <dbReference type="ARBA" id="ARBA00022729"/>
    </source>
</evidence>
<dbReference type="Gene3D" id="1.50.10.20">
    <property type="match status" value="1"/>
</dbReference>
<feature type="domain" description="CBM6" evidence="4">
    <location>
        <begin position="375"/>
        <end position="503"/>
    </location>
</feature>
<keyword evidence="6" id="KW-1185">Reference proteome</keyword>
<name>A0A7Y9GM84_9MICO</name>
<dbReference type="InterPro" id="IPR005084">
    <property type="entry name" value="CBM6"/>
</dbReference>
<dbReference type="GO" id="GO:0030246">
    <property type="term" value="F:carbohydrate binding"/>
    <property type="evidence" value="ECO:0007669"/>
    <property type="project" value="InterPro"/>
</dbReference>
<dbReference type="Proteomes" id="UP000576969">
    <property type="component" value="Unassembled WGS sequence"/>
</dbReference>
<dbReference type="Pfam" id="PF16990">
    <property type="entry name" value="CBM_35"/>
    <property type="match status" value="2"/>
</dbReference>
<feature type="domain" description="CBM6" evidence="4">
    <location>
        <begin position="504"/>
        <end position="631"/>
    </location>
</feature>
<dbReference type="InterPro" id="IPR008979">
    <property type="entry name" value="Galactose-bd-like_sf"/>
</dbReference>
<dbReference type="PROSITE" id="PS51175">
    <property type="entry name" value="CBM6"/>
    <property type="match status" value="2"/>
</dbReference>
<protein>
    <submittedName>
        <fullName evidence="5">Putative alpha-1,6-mannanase (GH76 family)</fullName>
    </submittedName>
</protein>
<dbReference type="PANTHER" id="PTHR47791">
    <property type="entry name" value="MEIOTICALLY UP-REGULATED GENE 191 PROTEIN"/>
    <property type="match status" value="1"/>
</dbReference>
<proteinExistence type="predicted"/>
<dbReference type="GO" id="GO:0005975">
    <property type="term" value="P:carbohydrate metabolic process"/>
    <property type="evidence" value="ECO:0007669"/>
    <property type="project" value="InterPro"/>
</dbReference>
<accession>A0A7Y9GM84</accession>
<evidence type="ECO:0000256" key="2">
    <source>
        <dbReference type="SAM" id="MobiDB-lite"/>
    </source>
</evidence>
<evidence type="ECO:0000259" key="4">
    <source>
        <dbReference type="PROSITE" id="PS51175"/>
    </source>
</evidence>
<organism evidence="5 6">
    <name type="scientific">Microbacterium immunditiarum</name>
    <dbReference type="NCBI Taxonomy" id="337480"/>
    <lineage>
        <taxon>Bacteria</taxon>
        <taxon>Bacillati</taxon>
        <taxon>Actinomycetota</taxon>
        <taxon>Actinomycetes</taxon>
        <taxon>Micrococcales</taxon>
        <taxon>Microbacteriaceae</taxon>
        <taxon>Microbacterium</taxon>
    </lineage>
</organism>
<dbReference type="SUPFAM" id="SSF81296">
    <property type="entry name" value="E set domains"/>
    <property type="match status" value="2"/>
</dbReference>
<reference evidence="5 6" key="1">
    <citation type="submission" date="2020-07" db="EMBL/GenBank/DDBJ databases">
        <title>Sequencing the genomes of 1000 actinobacteria strains.</title>
        <authorList>
            <person name="Klenk H.-P."/>
        </authorList>
    </citation>
    <scope>NUCLEOTIDE SEQUENCE [LARGE SCALE GENOMIC DNA]</scope>
    <source>
        <strain evidence="5 6">DSM 24662</strain>
    </source>
</reference>
<dbReference type="PANTHER" id="PTHR47791:SF3">
    <property type="entry name" value="MEIOTICALLY UP-REGULATED GENE 191 PROTEIN"/>
    <property type="match status" value="1"/>
</dbReference>
<evidence type="ECO:0000256" key="3">
    <source>
        <dbReference type="SAM" id="SignalP"/>
    </source>
</evidence>
<gene>
    <name evidence="5" type="ORF">BJ991_001108</name>
</gene>
<dbReference type="InterPro" id="IPR008928">
    <property type="entry name" value="6-hairpin_glycosidase_sf"/>
</dbReference>
<dbReference type="SUPFAM" id="SSF49785">
    <property type="entry name" value="Galactose-binding domain-like"/>
    <property type="match status" value="2"/>
</dbReference>
<evidence type="ECO:0000313" key="6">
    <source>
        <dbReference type="Proteomes" id="UP000576969"/>
    </source>
</evidence>
<keyword evidence="1 3" id="KW-0732">Signal</keyword>
<dbReference type="Gene3D" id="2.60.120.260">
    <property type="entry name" value="Galactose-binding domain-like"/>
    <property type="match status" value="2"/>
</dbReference>
<feature type="chain" id="PRO_5031551051" evidence="3">
    <location>
        <begin position="28"/>
        <end position="853"/>
    </location>
</feature>
<dbReference type="InterPro" id="IPR014756">
    <property type="entry name" value="Ig_E-set"/>
</dbReference>
<feature type="signal peptide" evidence="3">
    <location>
        <begin position="1"/>
        <end position="27"/>
    </location>
</feature>
<evidence type="ECO:0000313" key="5">
    <source>
        <dbReference type="EMBL" id="NYE19080.1"/>
    </source>
</evidence>
<dbReference type="AlphaFoldDB" id="A0A7Y9GM84"/>
<dbReference type="RefSeq" id="WP_179488182.1">
    <property type="nucleotide sequence ID" value="NZ_JACCBV010000001.1"/>
</dbReference>
<sequence>MTKRGQLAVMIAAGLCLSVGIAVPAAASTTEDADVAFDAFVDAFWDPTKKYFFTNSDHVIDPAHAYGPEDGLYTDFWWEAQLWETVMDAYQRTGDPDQRQMIDDVYDGFVAYHPDFENDFNDDIGWWAQAAIRAYGLTGDCRYLERSQELFDGIWAERDATYGGGIWWRKDPRDQKNVATNAPASITATRLYQATGDESYLDRAEELFAWVDTHLQAGGHVYDHLEGPGDGTLVKWDFTYNSGNYIGAAVALYEATGDSTYMDKAIAAADWTTTHLTNGGTWNNEGIDDGAGFKTILIRHLTNLATVHGQTQYLPLLQANVTQAWDHRRASDELVGANWSAPTPEGRIQSLTAAAAASALQVVPFNGYSGPQPGTGIHDAENAVTTQLGAESSSEGFLGRGYLAGWNSDGQAVTFHVNTAAAGAHELRLRYAAAAGEATRRIVVNGVEVGGNHRFPGTGSWSTWAETDLDNVDLLAGHNTIRIEYASASGSSQYLNLDRLIVSRQLEAENGTLHDVGVESNPNGHTGDGYIAGWNGAGQWVDLTTSVEKAGRYDVAFRYSAGAGDASRYLFVNGVGVVADQAFPGTASWDAWRTVTVPNVPLEAGENTISVIFEPGNGSRNWLNLDHLTLRYVHDAPAPVEVPSPPALPPGTCGEPSDGATEAPGQGVLSSDNGWDTGLHDGAYNITMNLWWGSNARTYRLYENGQLIAERALTPASPDAQQVVEAIAGRTDGEYVYTAELVNSKGTTWAQPVTVTVRDAKPGTPALSHDNWDGDGTYALTANLWWGTNATSYRFLEGSTVLAEGTLAASTPAAQAVSHEVTGSTPGQHTYTVEFTNAAGTTLSQPVNVTVSP</sequence>